<keyword evidence="4" id="KW-1185">Reference proteome</keyword>
<keyword evidence="2" id="KW-0560">Oxidoreductase</keyword>
<organism evidence="3 4">
    <name type="scientific">Cladophialophora immunda</name>
    <dbReference type="NCBI Taxonomy" id="569365"/>
    <lineage>
        <taxon>Eukaryota</taxon>
        <taxon>Fungi</taxon>
        <taxon>Dikarya</taxon>
        <taxon>Ascomycota</taxon>
        <taxon>Pezizomycotina</taxon>
        <taxon>Eurotiomycetes</taxon>
        <taxon>Chaetothyriomycetidae</taxon>
        <taxon>Chaetothyriales</taxon>
        <taxon>Herpotrichiellaceae</taxon>
        <taxon>Cladophialophora</taxon>
    </lineage>
</organism>
<name>A0A0D2BAM4_9EURO</name>
<dbReference type="SUPFAM" id="SSF51735">
    <property type="entry name" value="NAD(P)-binding Rossmann-fold domains"/>
    <property type="match status" value="1"/>
</dbReference>
<evidence type="ECO:0000313" key="4">
    <source>
        <dbReference type="Proteomes" id="UP000054466"/>
    </source>
</evidence>
<dbReference type="InterPro" id="IPR036291">
    <property type="entry name" value="NAD(P)-bd_dom_sf"/>
</dbReference>
<dbReference type="VEuPathDB" id="FungiDB:PV07_01387"/>
<dbReference type="RefSeq" id="XP_016254833.1">
    <property type="nucleotide sequence ID" value="XM_016387905.1"/>
</dbReference>
<evidence type="ECO:0008006" key="5">
    <source>
        <dbReference type="Google" id="ProtNLM"/>
    </source>
</evidence>
<dbReference type="PANTHER" id="PTHR43899">
    <property type="entry name" value="RH59310P"/>
    <property type="match status" value="1"/>
</dbReference>
<reference evidence="3 4" key="1">
    <citation type="submission" date="2015-01" db="EMBL/GenBank/DDBJ databases">
        <title>The Genome Sequence of Cladophialophora immunda CBS83496.</title>
        <authorList>
            <consortium name="The Broad Institute Genomics Platform"/>
            <person name="Cuomo C."/>
            <person name="de Hoog S."/>
            <person name="Gorbushina A."/>
            <person name="Stielow B."/>
            <person name="Teixiera M."/>
            <person name="Abouelleil A."/>
            <person name="Chapman S.B."/>
            <person name="Priest M."/>
            <person name="Young S.K."/>
            <person name="Wortman J."/>
            <person name="Nusbaum C."/>
            <person name="Birren B."/>
        </authorList>
    </citation>
    <scope>NUCLEOTIDE SEQUENCE [LARGE SCALE GENOMIC DNA]</scope>
    <source>
        <strain evidence="3 4">CBS 83496</strain>
    </source>
</reference>
<dbReference type="STRING" id="569365.A0A0D2BAM4"/>
<evidence type="ECO:0000256" key="2">
    <source>
        <dbReference type="ARBA" id="ARBA00023002"/>
    </source>
</evidence>
<protein>
    <recommendedName>
        <fullName evidence="5">NAD(P)-binding protein</fullName>
    </recommendedName>
</protein>
<dbReference type="Pfam" id="PF00106">
    <property type="entry name" value="adh_short"/>
    <property type="match status" value="1"/>
</dbReference>
<gene>
    <name evidence="3" type="ORF">PV07_01387</name>
</gene>
<proteinExistence type="inferred from homology"/>
<dbReference type="Proteomes" id="UP000054466">
    <property type="component" value="Unassembled WGS sequence"/>
</dbReference>
<sequence>MAMSIYNVCALVGASTIGYLGLQLGSALRFHLHGSKLQRYHHGTDPWVLVTGASDGIGLAFVRAFAQRGFNVILHGRNATKLDKVVGELEAQFPAAGFKTLVLDAGTPASESFDATVLSAVQGLNLTVVVHNVAGSGEPQFDMTLFTGNSARQCDGWINVNARFTTQLTRLLLPVLQQRQPGLMLFVSSAVTDITAPYVSLYTAAKCFIEGLAKCLKMEMRLTGHDVEVMSFTTGTVATASSGRSEADISFTVPSTTTFVKAALDKVGVGSPKVTPYIGHWLQFGFMMMLPAWARDQMLLRLVKKVQDGIAKRE</sequence>
<evidence type="ECO:0000256" key="1">
    <source>
        <dbReference type="ARBA" id="ARBA00006484"/>
    </source>
</evidence>
<dbReference type="GeneID" id="27340581"/>
<dbReference type="HOGENOM" id="CLU_010194_38_2_1"/>
<dbReference type="AlphaFoldDB" id="A0A0D2BAM4"/>
<dbReference type="InterPro" id="IPR051019">
    <property type="entry name" value="VLCFA-Steroid_DH"/>
</dbReference>
<dbReference type="InterPro" id="IPR002347">
    <property type="entry name" value="SDR_fam"/>
</dbReference>
<comment type="similarity">
    <text evidence="1">Belongs to the short-chain dehydrogenases/reductases (SDR) family.</text>
</comment>
<dbReference type="PANTHER" id="PTHR43899:SF13">
    <property type="entry name" value="RH59310P"/>
    <property type="match status" value="1"/>
</dbReference>
<accession>A0A0D2BAM4</accession>
<evidence type="ECO:0000313" key="3">
    <source>
        <dbReference type="EMBL" id="KIW34617.1"/>
    </source>
</evidence>
<dbReference type="EMBL" id="KN847040">
    <property type="protein sequence ID" value="KIW34617.1"/>
    <property type="molecule type" value="Genomic_DNA"/>
</dbReference>
<dbReference type="GO" id="GO:0005783">
    <property type="term" value="C:endoplasmic reticulum"/>
    <property type="evidence" value="ECO:0007669"/>
    <property type="project" value="TreeGrafter"/>
</dbReference>
<dbReference type="PRINTS" id="PR00081">
    <property type="entry name" value="GDHRDH"/>
</dbReference>
<dbReference type="PIRSF" id="PIRSF000126">
    <property type="entry name" value="11-beta-HSD1"/>
    <property type="match status" value="1"/>
</dbReference>
<dbReference type="Gene3D" id="3.40.50.720">
    <property type="entry name" value="NAD(P)-binding Rossmann-like Domain"/>
    <property type="match status" value="1"/>
</dbReference>
<dbReference type="OrthoDB" id="47007at2759"/>
<dbReference type="GO" id="GO:0016491">
    <property type="term" value="F:oxidoreductase activity"/>
    <property type="evidence" value="ECO:0007669"/>
    <property type="project" value="UniProtKB-KW"/>
</dbReference>